<feature type="domain" description="Thioredoxin" evidence="10">
    <location>
        <begin position="1"/>
        <end position="108"/>
    </location>
</feature>
<dbReference type="RefSeq" id="WP_350341425.1">
    <property type="nucleotide sequence ID" value="NZ_JAEKNR010000143.1"/>
</dbReference>
<dbReference type="PANTHER" id="PTHR45663:SF11">
    <property type="entry name" value="GEO12009P1"/>
    <property type="match status" value="1"/>
</dbReference>
<dbReference type="SUPFAM" id="SSF52833">
    <property type="entry name" value="Thioredoxin-like"/>
    <property type="match status" value="1"/>
</dbReference>
<evidence type="ECO:0000313" key="11">
    <source>
        <dbReference type="EMBL" id="MBJ7599208.1"/>
    </source>
</evidence>
<dbReference type="GO" id="GO:0015035">
    <property type="term" value="F:protein-disulfide reductase activity"/>
    <property type="evidence" value="ECO:0007669"/>
    <property type="project" value="UniProtKB-UniRule"/>
</dbReference>
<evidence type="ECO:0000256" key="4">
    <source>
        <dbReference type="ARBA" id="ARBA00023157"/>
    </source>
</evidence>
<dbReference type="Pfam" id="PF00085">
    <property type="entry name" value="Thioredoxin"/>
    <property type="match status" value="1"/>
</dbReference>
<dbReference type="Proteomes" id="UP000612893">
    <property type="component" value="Unassembled WGS sequence"/>
</dbReference>
<dbReference type="PROSITE" id="PS51352">
    <property type="entry name" value="THIOREDOXIN_2"/>
    <property type="match status" value="1"/>
</dbReference>
<dbReference type="PANTHER" id="PTHR45663">
    <property type="entry name" value="GEO12009P1"/>
    <property type="match status" value="1"/>
</dbReference>
<evidence type="ECO:0000256" key="2">
    <source>
        <dbReference type="ARBA" id="ARBA00022448"/>
    </source>
</evidence>
<evidence type="ECO:0000256" key="7">
    <source>
        <dbReference type="PIRNR" id="PIRNR000077"/>
    </source>
</evidence>
<dbReference type="InterPro" id="IPR005746">
    <property type="entry name" value="Thioredoxin"/>
</dbReference>
<evidence type="ECO:0000256" key="6">
    <source>
        <dbReference type="NCBIfam" id="TIGR01068"/>
    </source>
</evidence>
<dbReference type="PRINTS" id="PR00421">
    <property type="entry name" value="THIOREDOXIN"/>
</dbReference>
<keyword evidence="12" id="KW-1185">Reference proteome</keyword>
<keyword evidence="2" id="KW-0813">Transport</keyword>
<accession>A0A934N9N8</accession>
<evidence type="ECO:0000256" key="9">
    <source>
        <dbReference type="PIRSR" id="PIRSR000077-4"/>
    </source>
</evidence>
<comment type="similarity">
    <text evidence="1 7">Belongs to the thioredoxin family.</text>
</comment>
<dbReference type="InterPro" id="IPR013766">
    <property type="entry name" value="Thioredoxin_domain"/>
</dbReference>
<dbReference type="CDD" id="cd02947">
    <property type="entry name" value="TRX_family"/>
    <property type="match status" value="1"/>
</dbReference>
<comment type="caution">
    <text evidence="11">The sequence shown here is derived from an EMBL/GenBank/DDBJ whole genome shotgun (WGS) entry which is preliminary data.</text>
</comment>
<dbReference type="PROSITE" id="PS00194">
    <property type="entry name" value="THIOREDOXIN_1"/>
    <property type="match status" value="1"/>
</dbReference>
<dbReference type="PIRSF" id="PIRSF000077">
    <property type="entry name" value="Thioredoxin"/>
    <property type="match status" value="1"/>
</dbReference>
<feature type="active site" description="Nucleophile" evidence="8">
    <location>
        <position position="34"/>
    </location>
</feature>
<keyword evidence="3" id="KW-0249">Electron transport</keyword>
<dbReference type="NCBIfam" id="TIGR01068">
    <property type="entry name" value="thioredoxin"/>
    <property type="match status" value="1"/>
</dbReference>
<evidence type="ECO:0000313" key="12">
    <source>
        <dbReference type="Proteomes" id="UP000612893"/>
    </source>
</evidence>
<name>A0A934N9N8_9BACT</name>
<dbReference type="InterPro" id="IPR036249">
    <property type="entry name" value="Thioredoxin-like_sf"/>
</dbReference>
<sequence length="108" mass="11814">MSISAVTDESFEVEVLQSGQPVLVDFWATWCAPCRMIAPVVEQVAQELDGQIKVVKMDIDANPATPGRLGIMSIPTLIIFKDGQPAERTVGFRSNLKGDLKEKLEALI</sequence>
<proteinExistence type="inferred from homology"/>
<feature type="site" description="Contributes to redox potential value" evidence="8">
    <location>
        <position position="33"/>
    </location>
</feature>
<evidence type="ECO:0000259" key="10">
    <source>
        <dbReference type="PROSITE" id="PS51352"/>
    </source>
</evidence>
<keyword evidence="4 9" id="KW-1015">Disulfide bond</keyword>
<evidence type="ECO:0000256" key="3">
    <source>
        <dbReference type="ARBA" id="ARBA00022982"/>
    </source>
</evidence>
<feature type="site" description="Deprotonates C-terminal active site Cys" evidence="8">
    <location>
        <position position="25"/>
    </location>
</feature>
<organism evidence="11 12">
    <name type="scientific">Candidatus Nephthysia bennettiae</name>
    <dbReference type="NCBI Taxonomy" id="3127016"/>
    <lineage>
        <taxon>Bacteria</taxon>
        <taxon>Bacillati</taxon>
        <taxon>Candidatus Dormiibacterota</taxon>
        <taxon>Candidatus Dormibacteria</taxon>
        <taxon>Candidatus Dormibacterales</taxon>
        <taxon>Candidatus Dormibacteraceae</taxon>
        <taxon>Candidatus Nephthysia</taxon>
    </lineage>
</organism>
<feature type="site" description="Contributes to redox potential value" evidence="8">
    <location>
        <position position="32"/>
    </location>
</feature>
<reference evidence="11" key="1">
    <citation type="submission" date="2020-10" db="EMBL/GenBank/DDBJ databases">
        <title>Ca. Dormibacterota MAGs.</title>
        <authorList>
            <person name="Montgomery K."/>
        </authorList>
    </citation>
    <scope>NUCLEOTIDE SEQUENCE [LARGE SCALE GENOMIC DNA]</scope>
    <source>
        <strain evidence="11">SC8812_S17_10</strain>
    </source>
</reference>
<feature type="disulfide bond" description="Redox-active" evidence="9">
    <location>
        <begin position="31"/>
        <end position="34"/>
    </location>
</feature>
<evidence type="ECO:0000256" key="5">
    <source>
        <dbReference type="ARBA" id="ARBA00023284"/>
    </source>
</evidence>
<dbReference type="Gene3D" id="3.40.30.10">
    <property type="entry name" value="Glutaredoxin"/>
    <property type="match status" value="1"/>
</dbReference>
<evidence type="ECO:0000256" key="1">
    <source>
        <dbReference type="ARBA" id="ARBA00008987"/>
    </source>
</evidence>
<dbReference type="AlphaFoldDB" id="A0A934N9N8"/>
<dbReference type="FunFam" id="3.40.30.10:FF:000001">
    <property type="entry name" value="Thioredoxin"/>
    <property type="match status" value="1"/>
</dbReference>
<feature type="active site" description="Nucleophile" evidence="8">
    <location>
        <position position="31"/>
    </location>
</feature>
<evidence type="ECO:0000256" key="8">
    <source>
        <dbReference type="PIRSR" id="PIRSR000077-1"/>
    </source>
</evidence>
<protein>
    <recommendedName>
        <fullName evidence="6 7">Thioredoxin</fullName>
    </recommendedName>
</protein>
<keyword evidence="5 9" id="KW-0676">Redox-active center</keyword>
<dbReference type="InterPro" id="IPR017937">
    <property type="entry name" value="Thioredoxin_CS"/>
</dbReference>
<dbReference type="EMBL" id="JAEKNR010000143">
    <property type="protein sequence ID" value="MBJ7599208.1"/>
    <property type="molecule type" value="Genomic_DNA"/>
</dbReference>
<gene>
    <name evidence="11" type="primary">trxA</name>
    <name evidence="11" type="ORF">JF922_14185</name>
</gene>